<proteinExistence type="predicted"/>
<keyword evidence="3" id="KW-1185">Reference proteome</keyword>
<reference evidence="2" key="1">
    <citation type="submission" date="2021-01" db="EMBL/GenBank/DDBJ databases">
        <title>Whole genome shotgun sequence of Actinoplanes rishiriensis NBRC 108556.</title>
        <authorList>
            <person name="Komaki H."/>
            <person name="Tamura T."/>
        </authorList>
    </citation>
    <scope>NUCLEOTIDE SEQUENCE</scope>
    <source>
        <strain evidence="2">NBRC 108556</strain>
    </source>
</reference>
<evidence type="ECO:0000313" key="3">
    <source>
        <dbReference type="Proteomes" id="UP000636960"/>
    </source>
</evidence>
<feature type="compositionally biased region" description="Basic and acidic residues" evidence="1">
    <location>
        <begin position="267"/>
        <end position="276"/>
    </location>
</feature>
<protein>
    <submittedName>
        <fullName evidence="2">Uncharacterized protein</fullName>
    </submittedName>
</protein>
<sequence length="396" mass="42045">MKFFSNEPKDNPDDDHGRDRGSDVVTSDPVAVPQQRAGSPWSDSPAAPEAEFSDKDRGTTTTYGPDGTVTESVRDDSPADALRDDTVKDDALKDDALKDDAAKDDSLKDDPFRDDSVKDDAFRDDTSADTAAVKDDTVHDDTAHDDTAHDGTAHDGTAHDDASKDDAFKDDGTFDSPKAVDPATGDHLDKTDKSDLSDVDSDKGVDSDEGDASKDSALKDDALKDDALKDDALKDDALKDDALKDDALKDEGTFDSPVAVNPATGDDLNKSDKSDVDVPAAVDPTTGESLDNAEPVVAPVPVNAATPGSVPAPDVDRLFADGDSFAERFREIQLTFVDSPKEATAQAAALVTEAVEAVTAALTEKKNAFAAGSEDTEQLRVELRGYRDLLKRISEL</sequence>
<name>A0A919K7E4_9ACTN</name>
<dbReference type="AlphaFoldDB" id="A0A919K7E4"/>
<dbReference type="Proteomes" id="UP000636960">
    <property type="component" value="Unassembled WGS sequence"/>
</dbReference>
<feature type="compositionally biased region" description="Basic and acidic residues" evidence="1">
    <location>
        <begin position="184"/>
        <end position="252"/>
    </location>
</feature>
<evidence type="ECO:0000256" key="1">
    <source>
        <dbReference type="SAM" id="MobiDB-lite"/>
    </source>
</evidence>
<accession>A0A919K7E4</accession>
<evidence type="ECO:0000313" key="2">
    <source>
        <dbReference type="EMBL" id="GIF00286.1"/>
    </source>
</evidence>
<feature type="compositionally biased region" description="Basic and acidic residues" evidence="1">
    <location>
        <begin position="7"/>
        <end position="22"/>
    </location>
</feature>
<feature type="compositionally biased region" description="Basic and acidic residues" evidence="1">
    <location>
        <begin position="72"/>
        <end position="172"/>
    </location>
</feature>
<dbReference type="EMBL" id="BOMV01000082">
    <property type="protein sequence ID" value="GIF00286.1"/>
    <property type="molecule type" value="Genomic_DNA"/>
</dbReference>
<gene>
    <name evidence="2" type="ORF">Ari01nite_77500</name>
</gene>
<feature type="compositionally biased region" description="Low complexity" evidence="1">
    <location>
        <begin position="293"/>
        <end position="307"/>
    </location>
</feature>
<comment type="caution">
    <text evidence="2">The sequence shown here is derived from an EMBL/GenBank/DDBJ whole genome shotgun (WGS) entry which is preliminary data.</text>
</comment>
<feature type="region of interest" description="Disordered" evidence="1">
    <location>
        <begin position="1"/>
        <end position="315"/>
    </location>
</feature>
<dbReference type="RefSeq" id="WP_203787965.1">
    <property type="nucleotide sequence ID" value="NZ_BOMV01000082.1"/>
</dbReference>
<feature type="compositionally biased region" description="Low complexity" evidence="1">
    <location>
        <begin position="59"/>
        <end position="70"/>
    </location>
</feature>
<organism evidence="2 3">
    <name type="scientific">Paractinoplanes rishiriensis</name>
    <dbReference type="NCBI Taxonomy" id="1050105"/>
    <lineage>
        <taxon>Bacteria</taxon>
        <taxon>Bacillati</taxon>
        <taxon>Actinomycetota</taxon>
        <taxon>Actinomycetes</taxon>
        <taxon>Micromonosporales</taxon>
        <taxon>Micromonosporaceae</taxon>
        <taxon>Paractinoplanes</taxon>
    </lineage>
</organism>